<dbReference type="Pfam" id="PF02265">
    <property type="entry name" value="S1-P1_nuclease"/>
    <property type="match status" value="1"/>
</dbReference>
<dbReference type="InterPro" id="IPR003154">
    <property type="entry name" value="S1/P1nuclease"/>
</dbReference>
<dbReference type="PANTHER" id="PTHR33146">
    <property type="entry name" value="ENDONUCLEASE 4"/>
    <property type="match status" value="1"/>
</dbReference>
<evidence type="ECO:0000256" key="6">
    <source>
        <dbReference type="ARBA" id="ARBA00023180"/>
    </source>
</evidence>
<keyword evidence="7" id="KW-0732">Signal</keyword>
<dbReference type="EMBL" id="JAEDAH010000009">
    <property type="protein sequence ID" value="MCA6062393.1"/>
    <property type="molecule type" value="Genomic_DNA"/>
</dbReference>
<gene>
    <name evidence="8" type="ORF">I9W95_02115</name>
</gene>
<protein>
    <submittedName>
        <fullName evidence="8">S1/P1 nuclease</fullName>
    </submittedName>
</protein>
<keyword evidence="5" id="KW-1015">Disulfide bond</keyword>
<accession>A0ABS7ZMH2</accession>
<organism evidence="8 9">
    <name type="scientific">Thalassolituus marinus</name>
    <dbReference type="NCBI Taxonomy" id="671053"/>
    <lineage>
        <taxon>Bacteria</taxon>
        <taxon>Pseudomonadati</taxon>
        <taxon>Pseudomonadota</taxon>
        <taxon>Gammaproteobacteria</taxon>
        <taxon>Oceanospirillales</taxon>
        <taxon>Oceanospirillaceae</taxon>
        <taxon>Thalassolituus</taxon>
    </lineage>
</organism>
<feature type="chain" id="PRO_5047370199" evidence="7">
    <location>
        <begin position="19"/>
        <end position="260"/>
    </location>
</feature>
<dbReference type="InterPro" id="IPR008947">
    <property type="entry name" value="PLipase_C/P1_nuclease_dom_sf"/>
</dbReference>
<evidence type="ECO:0000256" key="2">
    <source>
        <dbReference type="ARBA" id="ARBA00022723"/>
    </source>
</evidence>
<evidence type="ECO:0000256" key="3">
    <source>
        <dbReference type="ARBA" id="ARBA00022759"/>
    </source>
</evidence>
<evidence type="ECO:0000256" key="5">
    <source>
        <dbReference type="ARBA" id="ARBA00023157"/>
    </source>
</evidence>
<feature type="signal peptide" evidence="7">
    <location>
        <begin position="1"/>
        <end position="18"/>
    </location>
</feature>
<evidence type="ECO:0000256" key="4">
    <source>
        <dbReference type="ARBA" id="ARBA00022801"/>
    </source>
</evidence>
<keyword evidence="6" id="KW-0325">Glycoprotein</keyword>
<name>A0ABS7ZMH2_9GAMM</name>
<evidence type="ECO:0000256" key="1">
    <source>
        <dbReference type="ARBA" id="ARBA00022722"/>
    </source>
</evidence>
<evidence type="ECO:0000256" key="7">
    <source>
        <dbReference type="SAM" id="SignalP"/>
    </source>
</evidence>
<dbReference type="RefSeq" id="WP_225671345.1">
    <property type="nucleotide sequence ID" value="NZ_JAEDAH010000009.1"/>
</dbReference>
<keyword evidence="3" id="KW-0255">Endonuclease</keyword>
<keyword evidence="9" id="KW-1185">Reference proteome</keyword>
<dbReference type="Gene3D" id="1.10.575.10">
    <property type="entry name" value="P1 Nuclease"/>
    <property type="match status" value="1"/>
</dbReference>
<proteinExistence type="predicted"/>
<dbReference type="CDD" id="cd11010">
    <property type="entry name" value="S1-P1_nuclease"/>
    <property type="match status" value="1"/>
</dbReference>
<evidence type="ECO:0000313" key="8">
    <source>
        <dbReference type="EMBL" id="MCA6062393.1"/>
    </source>
</evidence>
<keyword evidence="1" id="KW-0540">Nuclease</keyword>
<sequence length="260" mass="29434">MRLILPLLMLLTSLPGAAFEAPAHIAICEAAWQQVQPATRQWLKQVMANSPQKRFSSGCVWPDKVRKQSDMEHTKVWHYINVPRSATTVKPGDCPAQGCVTSAIRDMRERLLSNPDDWQALLFIGHLMADIHQPMHVSYADDRGGNRADIRFRGERTNLHALWDGDLTGSLRVADQVRALQPLPAVESGFRSDFPERWASGSLALTRAIYADYQQRKRVDDSYAELFAPQLQQRMQLAAARLANLLDEIHEQITKRPQSD</sequence>
<dbReference type="PANTHER" id="PTHR33146:SF26">
    <property type="entry name" value="ENDONUCLEASE 4"/>
    <property type="match status" value="1"/>
</dbReference>
<dbReference type="SUPFAM" id="SSF48537">
    <property type="entry name" value="Phospholipase C/P1 nuclease"/>
    <property type="match status" value="1"/>
</dbReference>
<keyword evidence="4" id="KW-0378">Hydrolase</keyword>
<evidence type="ECO:0000313" key="9">
    <source>
        <dbReference type="Proteomes" id="UP000714380"/>
    </source>
</evidence>
<keyword evidence="2" id="KW-0479">Metal-binding</keyword>
<reference evidence="8 9" key="1">
    <citation type="submission" date="2020-12" db="EMBL/GenBank/DDBJ databases">
        <title>Novel Thalassolituus-related marine hydrocarbonoclastic bacteria mediated algae-derived hydrocarbons mineralization in twilight zone of the northern South China Sea.</title>
        <authorList>
            <person name="Dong C."/>
        </authorList>
    </citation>
    <scope>NUCLEOTIDE SEQUENCE [LARGE SCALE GENOMIC DNA]</scope>
    <source>
        <strain evidence="8 9">IMCC1826</strain>
    </source>
</reference>
<comment type="caution">
    <text evidence="8">The sequence shown here is derived from an EMBL/GenBank/DDBJ whole genome shotgun (WGS) entry which is preliminary data.</text>
</comment>
<dbReference type="Proteomes" id="UP000714380">
    <property type="component" value="Unassembled WGS sequence"/>
</dbReference>